<reference evidence="1 2" key="1">
    <citation type="journal article" date="2015" name="Int. J. Syst. Evol. Microbiol.">
        <title>Hyunsoonleella pacifica sp. nov., isolated from seawater of South Pacific Gyre.</title>
        <authorList>
            <person name="Gao X."/>
            <person name="Zhang Z."/>
            <person name="Dai X."/>
            <person name="Zhang X.H."/>
        </authorList>
    </citation>
    <scope>NUCLEOTIDE SEQUENCE [LARGE SCALE GENOMIC DNA]</scope>
    <source>
        <strain evidence="1 2">SW033</strain>
    </source>
</reference>
<dbReference type="AlphaFoldDB" id="A0A4Q9FLZ9"/>
<gene>
    <name evidence="1" type="ORF">EYD46_09845</name>
</gene>
<proteinExistence type="predicted"/>
<dbReference type="EMBL" id="SIRS01000004">
    <property type="protein sequence ID" value="TBN15432.1"/>
    <property type="molecule type" value="Genomic_DNA"/>
</dbReference>
<dbReference type="RefSeq" id="WP_130936917.1">
    <property type="nucleotide sequence ID" value="NZ_BMEE01000004.1"/>
</dbReference>
<evidence type="ECO:0008006" key="3">
    <source>
        <dbReference type="Google" id="ProtNLM"/>
    </source>
</evidence>
<accession>A0A4Q9FLZ9</accession>
<comment type="caution">
    <text evidence="1">The sequence shown here is derived from an EMBL/GenBank/DDBJ whole genome shotgun (WGS) entry which is preliminary data.</text>
</comment>
<organism evidence="1 2">
    <name type="scientific">Hyunsoonleella pacifica</name>
    <dbReference type="NCBI Taxonomy" id="1080224"/>
    <lineage>
        <taxon>Bacteria</taxon>
        <taxon>Pseudomonadati</taxon>
        <taxon>Bacteroidota</taxon>
        <taxon>Flavobacteriia</taxon>
        <taxon>Flavobacteriales</taxon>
        <taxon>Flavobacteriaceae</taxon>
    </lineage>
</organism>
<dbReference type="Pfam" id="PF07661">
    <property type="entry name" value="MORN_2"/>
    <property type="match status" value="2"/>
</dbReference>
<evidence type="ECO:0000313" key="1">
    <source>
        <dbReference type="EMBL" id="TBN15432.1"/>
    </source>
</evidence>
<sequence>MPSDRKTINVLDENLKLINGILFYNETPFSGKLLDYYDAKNLKSEVTYEGGKKHGAENIWYKGGNILSERFYTEGFKTGIHKSWWPSGILKFEYHFNDKGEFHGTVKEWYKSGQPFRDFNYNKGKEEGKQLMWKPNGAIKANYEVIAGERFGLIGLKKCYTVTVDKDEVQ</sequence>
<dbReference type="Gene3D" id="3.90.930.1">
    <property type="match status" value="1"/>
</dbReference>
<evidence type="ECO:0000313" key="2">
    <source>
        <dbReference type="Proteomes" id="UP000292372"/>
    </source>
</evidence>
<dbReference type="OrthoDB" id="6334863at2"/>
<dbReference type="SUPFAM" id="SSF82185">
    <property type="entry name" value="Histone H3 K4-specific methyltransferase SET7/9 N-terminal domain"/>
    <property type="match status" value="2"/>
</dbReference>
<keyword evidence="2" id="KW-1185">Reference proteome</keyword>
<name>A0A4Q9FLZ9_9FLAO</name>
<protein>
    <recommendedName>
        <fullName evidence="3">Toxin-antitoxin system YwqK family antitoxin</fullName>
    </recommendedName>
</protein>
<dbReference type="InterPro" id="IPR011652">
    <property type="entry name" value="MORN_2"/>
</dbReference>
<dbReference type="Proteomes" id="UP000292372">
    <property type="component" value="Unassembled WGS sequence"/>
</dbReference>